<dbReference type="KEGG" id="sua:Saut_1123"/>
<feature type="transmembrane region" description="Helical" evidence="1">
    <location>
        <begin position="12"/>
        <end position="32"/>
    </location>
</feature>
<dbReference type="EMBL" id="CP002205">
    <property type="protein sequence ID" value="ADN09171.1"/>
    <property type="molecule type" value="Genomic_DNA"/>
</dbReference>
<keyword evidence="3" id="KW-1185">Reference proteome</keyword>
<keyword evidence="1" id="KW-1133">Transmembrane helix</keyword>
<sequence>MLTKTYNTDNIRYIVLSILLIISSLDAGSYSYRKYPHVKKFYKEITPIAIKISKEHNLPAASLLAIAGLESGYGRGYVCQITGNIMSLGAFKSDPELPALTLPYSKSKQQILFDKNEIKKHTKADLDYKKRHKSLKKDYRPMQYAGTVKNLELLKYNEKLRCQAHNACLNDFATRWICKKSNIKAFKNAKIWLETLVADNNKNILFNMNTNSRFIDKIGGVKNSFNYRKSWPKKAKQVMKKAGLVELVNNIQNKHMSFDEAWE</sequence>
<dbReference type="AlphaFoldDB" id="E0USK8"/>
<keyword evidence="1" id="KW-0472">Membrane</keyword>
<keyword evidence="1" id="KW-0812">Transmembrane</keyword>
<organism evidence="2 3">
    <name type="scientific">Sulfurimonas autotrophica (strain ATCC BAA-671 / DSM 16294 / JCM 11897 / OK10)</name>
    <dbReference type="NCBI Taxonomy" id="563040"/>
    <lineage>
        <taxon>Bacteria</taxon>
        <taxon>Pseudomonadati</taxon>
        <taxon>Campylobacterota</taxon>
        <taxon>Epsilonproteobacteria</taxon>
        <taxon>Campylobacterales</taxon>
        <taxon>Sulfurimonadaceae</taxon>
        <taxon>Sulfurimonas</taxon>
    </lineage>
</organism>
<dbReference type="eggNOG" id="COG1705">
    <property type="taxonomic scope" value="Bacteria"/>
</dbReference>
<dbReference type="STRING" id="563040.Saut_1123"/>
<dbReference type="Proteomes" id="UP000007803">
    <property type="component" value="Chromosome"/>
</dbReference>
<evidence type="ECO:0000313" key="2">
    <source>
        <dbReference type="EMBL" id="ADN09171.1"/>
    </source>
</evidence>
<dbReference type="RefSeq" id="WP_013326927.1">
    <property type="nucleotide sequence ID" value="NC_014506.1"/>
</dbReference>
<dbReference type="Gene3D" id="1.10.530.10">
    <property type="match status" value="1"/>
</dbReference>
<evidence type="ECO:0000256" key="1">
    <source>
        <dbReference type="SAM" id="Phobius"/>
    </source>
</evidence>
<gene>
    <name evidence="2" type="ordered locus">Saut_1123</name>
</gene>
<accession>E0USK8</accession>
<name>E0USK8_SULAO</name>
<dbReference type="OrthoDB" id="1412752at2"/>
<evidence type="ECO:0000313" key="3">
    <source>
        <dbReference type="Proteomes" id="UP000007803"/>
    </source>
</evidence>
<reference evidence="3" key="1">
    <citation type="journal article" date="2010" name="Stand. Genomic Sci.">
        <title>Complete genome sequence of Sulfurimonas autotrophica type strain (OK10).</title>
        <authorList>
            <person name="Sikorski J."/>
            <person name="Munk C."/>
            <person name="Lapidus A."/>
            <person name="Djao O."/>
            <person name="Lucas S."/>
            <person name="Glavina Del Rio T."/>
            <person name="Nolan M."/>
            <person name="Tice H."/>
            <person name="Han C."/>
            <person name="Cheng J."/>
            <person name="Tapia R."/>
            <person name="Goodwin L."/>
            <person name="Pitluck S."/>
            <person name="Liolios K."/>
            <person name="Ivanova N."/>
            <person name="Mavromatis K."/>
            <person name="Mikhailova N."/>
            <person name="Pati A."/>
            <person name="Sims D."/>
            <person name="Meincke L."/>
            <person name="Brettin T."/>
            <person name="Detter J."/>
            <person name="Chen A."/>
            <person name="Palaniappan K."/>
            <person name="Land M."/>
            <person name="Hauser L."/>
            <person name="Chang Y."/>
            <person name="Jeffries C."/>
            <person name="Rohde M."/>
            <person name="Lang E."/>
            <person name="Spring S."/>
            <person name="Goker M."/>
            <person name="Woyke T."/>
            <person name="Bristow J."/>
            <person name="Eisen J."/>
            <person name="Markowitz V."/>
            <person name="Hugenholtz P."/>
            <person name="Kyrpides N."/>
            <person name="Klenk H."/>
        </authorList>
    </citation>
    <scope>NUCLEOTIDE SEQUENCE [LARGE SCALE GENOMIC DNA]</scope>
    <source>
        <strain evidence="3">ATCC BAA-671 / DSM 16294 / JCM 11897 / OK10</strain>
    </source>
</reference>
<evidence type="ECO:0008006" key="4">
    <source>
        <dbReference type="Google" id="ProtNLM"/>
    </source>
</evidence>
<proteinExistence type="predicted"/>
<protein>
    <recommendedName>
        <fullName evidence="4">Mannosyl-glycoprotein endo-beta-N-acetylglucosamidase-like domain-containing protein</fullName>
    </recommendedName>
</protein>
<dbReference type="HOGENOM" id="CLU_1057381_0_0_7"/>